<accession>S8ARL0</accession>
<organism evidence="1 2">
    <name type="scientific">Dactylellina haptotyla (strain CBS 200.50)</name>
    <name type="common">Nematode-trapping fungus</name>
    <name type="synonym">Monacrosporium haptotylum</name>
    <dbReference type="NCBI Taxonomy" id="1284197"/>
    <lineage>
        <taxon>Eukaryota</taxon>
        <taxon>Fungi</taxon>
        <taxon>Dikarya</taxon>
        <taxon>Ascomycota</taxon>
        <taxon>Pezizomycotina</taxon>
        <taxon>Orbiliomycetes</taxon>
        <taxon>Orbiliales</taxon>
        <taxon>Orbiliaceae</taxon>
        <taxon>Dactylellina</taxon>
    </lineage>
</organism>
<evidence type="ECO:0000313" key="1">
    <source>
        <dbReference type="EMBL" id="EPS45494.1"/>
    </source>
</evidence>
<evidence type="ECO:0000313" key="2">
    <source>
        <dbReference type="Proteomes" id="UP000015100"/>
    </source>
</evidence>
<name>S8ARL0_DACHA</name>
<evidence type="ECO:0008006" key="3">
    <source>
        <dbReference type="Google" id="ProtNLM"/>
    </source>
</evidence>
<sequence length="161" mass="18349">MNLRGFMDYDAEKVVDLYAAADYLQISDLKTSLLRWVGNTWQERSELIENETELKPYQVIQSLCVHSQLSDWPLLRECVRAAKPSVGFQASDLVELAKGEPGSAFLLALMVELSQCIINKRTCTECQIKYDLYDLSDEEKCLYCSNLCKKAPFVARHDLEG</sequence>
<protein>
    <recommendedName>
        <fullName evidence="3">BTB domain-containing protein</fullName>
    </recommendedName>
</protein>
<keyword evidence="2" id="KW-1185">Reference proteome</keyword>
<gene>
    <name evidence="1" type="ORF">H072_502</name>
</gene>
<comment type="caution">
    <text evidence="1">The sequence shown here is derived from an EMBL/GenBank/DDBJ whole genome shotgun (WGS) entry which is preliminary data.</text>
</comment>
<reference evidence="2" key="2">
    <citation type="submission" date="2013-04" db="EMBL/GenBank/DDBJ databases">
        <title>Genomic mechanisms accounting for the adaptation to parasitism in nematode-trapping fungi.</title>
        <authorList>
            <person name="Ahren D.G."/>
        </authorList>
    </citation>
    <scope>NUCLEOTIDE SEQUENCE [LARGE SCALE GENOMIC DNA]</scope>
    <source>
        <strain evidence="2">CBS 200.50</strain>
    </source>
</reference>
<dbReference type="EMBL" id="AQGS01000014">
    <property type="protein sequence ID" value="EPS45494.1"/>
    <property type="molecule type" value="Genomic_DNA"/>
</dbReference>
<proteinExistence type="predicted"/>
<reference evidence="1 2" key="1">
    <citation type="journal article" date="2013" name="PLoS Genet.">
        <title>Genomic mechanisms accounting for the adaptation to parasitism in nematode-trapping fungi.</title>
        <authorList>
            <person name="Meerupati T."/>
            <person name="Andersson K.M."/>
            <person name="Friman E."/>
            <person name="Kumar D."/>
            <person name="Tunlid A."/>
            <person name="Ahren D."/>
        </authorList>
    </citation>
    <scope>NUCLEOTIDE SEQUENCE [LARGE SCALE GENOMIC DNA]</scope>
    <source>
        <strain evidence="1 2">CBS 200.50</strain>
    </source>
</reference>
<dbReference type="AlphaFoldDB" id="S8ARL0"/>
<dbReference type="Proteomes" id="UP000015100">
    <property type="component" value="Unassembled WGS sequence"/>
</dbReference>
<dbReference type="HOGENOM" id="CLU_1643640_0_0_1"/>